<dbReference type="InterPro" id="IPR050613">
    <property type="entry name" value="Sec_Metabolite_Reg"/>
</dbReference>
<organism evidence="6 7">
    <name type="scientific">Ascobolus immersus RN42</name>
    <dbReference type="NCBI Taxonomy" id="1160509"/>
    <lineage>
        <taxon>Eukaryota</taxon>
        <taxon>Fungi</taxon>
        <taxon>Dikarya</taxon>
        <taxon>Ascomycota</taxon>
        <taxon>Pezizomycotina</taxon>
        <taxon>Pezizomycetes</taxon>
        <taxon>Pezizales</taxon>
        <taxon>Ascobolaceae</taxon>
        <taxon>Ascobolus</taxon>
    </lineage>
</organism>
<dbReference type="Pfam" id="PF04082">
    <property type="entry name" value="Fungal_trans"/>
    <property type="match status" value="1"/>
</dbReference>
<evidence type="ECO:0000313" key="7">
    <source>
        <dbReference type="Proteomes" id="UP000275078"/>
    </source>
</evidence>
<dbReference type="SMART" id="SM00066">
    <property type="entry name" value="GAL4"/>
    <property type="match status" value="1"/>
</dbReference>
<feature type="compositionally biased region" description="Polar residues" evidence="4">
    <location>
        <begin position="965"/>
        <end position="987"/>
    </location>
</feature>
<dbReference type="PROSITE" id="PS00463">
    <property type="entry name" value="ZN2_CY6_FUNGAL_1"/>
    <property type="match status" value="1"/>
</dbReference>
<gene>
    <name evidence="6" type="ORF">BJ508DRAFT_410436</name>
</gene>
<keyword evidence="2" id="KW-0479">Metal-binding</keyword>
<keyword evidence="3" id="KW-0539">Nucleus</keyword>
<evidence type="ECO:0000256" key="3">
    <source>
        <dbReference type="ARBA" id="ARBA00023242"/>
    </source>
</evidence>
<proteinExistence type="predicted"/>
<evidence type="ECO:0000256" key="1">
    <source>
        <dbReference type="ARBA" id="ARBA00004123"/>
    </source>
</evidence>
<dbReference type="GO" id="GO:0003677">
    <property type="term" value="F:DNA binding"/>
    <property type="evidence" value="ECO:0007669"/>
    <property type="project" value="InterPro"/>
</dbReference>
<feature type="region of interest" description="Disordered" evidence="4">
    <location>
        <begin position="1"/>
        <end position="120"/>
    </location>
</feature>
<feature type="compositionally biased region" description="Pro residues" evidence="4">
    <location>
        <begin position="38"/>
        <end position="53"/>
    </location>
</feature>
<feature type="compositionally biased region" description="Low complexity" evidence="4">
    <location>
        <begin position="79"/>
        <end position="116"/>
    </location>
</feature>
<dbReference type="InterPro" id="IPR036864">
    <property type="entry name" value="Zn2-C6_fun-type_DNA-bd_sf"/>
</dbReference>
<dbReference type="InterPro" id="IPR007219">
    <property type="entry name" value="XnlR_reg_dom"/>
</dbReference>
<dbReference type="CDD" id="cd12148">
    <property type="entry name" value="fungal_TF_MHR"/>
    <property type="match status" value="1"/>
</dbReference>
<dbReference type="PANTHER" id="PTHR31001:SF79">
    <property type="entry name" value="ZN(II)2CYS6 TRANSCRIPTION FACTOR (EUROFUNG)"/>
    <property type="match status" value="1"/>
</dbReference>
<dbReference type="AlphaFoldDB" id="A0A3N4J198"/>
<keyword evidence="7" id="KW-1185">Reference proteome</keyword>
<dbReference type="Gene3D" id="4.10.240.10">
    <property type="entry name" value="Zn(2)-C6 fungal-type DNA-binding domain"/>
    <property type="match status" value="1"/>
</dbReference>
<feature type="compositionally biased region" description="Low complexity" evidence="4">
    <location>
        <begin position="1"/>
        <end position="11"/>
    </location>
</feature>
<feature type="region of interest" description="Disordered" evidence="4">
    <location>
        <begin position="240"/>
        <end position="272"/>
    </location>
</feature>
<evidence type="ECO:0000259" key="5">
    <source>
        <dbReference type="PROSITE" id="PS50048"/>
    </source>
</evidence>
<feature type="compositionally biased region" description="Polar residues" evidence="4">
    <location>
        <begin position="914"/>
        <end position="956"/>
    </location>
</feature>
<reference evidence="6 7" key="1">
    <citation type="journal article" date="2018" name="Nat. Ecol. Evol.">
        <title>Pezizomycetes genomes reveal the molecular basis of ectomycorrhizal truffle lifestyle.</title>
        <authorList>
            <person name="Murat C."/>
            <person name="Payen T."/>
            <person name="Noel B."/>
            <person name="Kuo A."/>
            <person name="Morin E."/>
            <person name="Chen J."/>
            <person name="Kohler A."/>
            <person name="Krizsan K."/>
            <person name="Balestrini R."/>
            <person name="Da Silva C."/>
            <person name="Montanini B."/>
            <person name="Hainaut M."/>
            <person name="Levati E."/>
            <person name="Barry K.W."/>
            <person name="Belfiori B."/>
            <person name="Cichocki N."/>
            <person name="Clum A."/>
            <person name="Dockter R.B."/>
            <person name="Fauchery L."/>
            <person name="Guy J."/>
            <person name="Iotti M."/>
            <person name="Le Tacon F."/>
            <person name="Lindquist E.A."/>
            <person name="Lipzen A."/>
            <person name="Malagnac F."/>
            <person name="Mello A."/>
            <person name="Molinier V."/>
            <person name="Miyauchi S."/>
            <person name="Poulain J."/>
            <person name="Riccioni C."/>
            <person name="Rubini A."/>
            <person name="Sitrit Y."/>
            <person name="Splivallo R."/>
            <person name="Traeger S."/>
            <person name="Wang M."/>
            <person name="Zifcakova L."/>
            <person name="Wipf D."/>
            <person name="Zambonelli A."/>
            <person name="Paolocci F."/>
            <person name="Nowrousian M."/>
            <person name="Ottonello S."/>
            <person name="Baldrian P."/>
            <person name="Spatafora J.W."/>
            <person name="Henrissat B."/>
            <person name="Nagy L.G."/>
            <person name="Aury J.M."/>
            <person name="Wincker P."/>
            <person name="Grigoriev I.V."/>
            <person name="Bonfante P."/>
            <person name="Martin F.M."/>
        </authorList>
    </citation>
    <scope>NUCLEOTIDE SEQUENCE [LARGE SCALE GENOMIC DNA]</scope>
    <source>
        <strain evidence="6 7">RN42</strain>
    </source>
</reference>
<dbReference type="GO" id="GO:0006351">
    <property type="term" value="P:DNA-templated transcription"/>
    <property type="evidence" value="ECO:0007669"/>
    <property type="project" value="InterPro"/>
</dbReference>
<dbReference type="GO" id="GO:0005634">
    <property type="term" value="C:nucleus"/>
    <property type="evidence" value="ECO:0007669"/>
    <property type="project" value="UniProtKB-SubCell"/>
</dbReference>
<feature type="region of interest" description="Disordered" evidence="4">
    <location>
        <begin position="175"/>
        <end position="221"/>
    </location>
</feature>
<accession>A0A3N4J198</accession>
<evidence type="ECO:0000256" key="4">
    <source>
        <dbReference type="SAM" id="MobiDB-lite"/>
    </source>
</evidence>
<dbReference type="PANTHER" id="PTHR31001">
    <property type="entry name" value="UNCHARACTERIZED TRANSCRIPTIONAL REGULATORY PROTEIN"/>
    <property type="match status" value="1"/>
</dbReference>
<dbReference type="SUPFAM" id="SSF57701">
    <property type="entry name" value="Zn2/Cys6 DNA-binding domain"/>
    <property type="match status" value="1"/>
</dbReference>
<dbReference type="EMBL" id="ML119646">
    <property type="protein sequence ID" value="RPA87704.1"/>
    <property type="molecule type" value="Genomic_DNA"/>
</dbReference>
<dbReference type="CDD" id="cd00067">
    <property type="entry name" value="GAL4"/>
    <property type="match status" value="1"/>
</dbReference>
<dbReference type="GO" id="GO:0000981">
    <property type="term" value="F:DNA-binding transcription factor activity, RNA polymerase II-specific"/>
    <property type="evidence" value="ECO:0007669"/>
    <property type="project" value="InterPro"/>
</dbReference>
<feature type="compositionally biased region" description="Polar residues" evidence="4">
    <location>
        <begin position="199"/>
        <end position="220"/>
    </location>
</feature>
<dbReference type="GO" id="GO:0008270">
    <property type="term" value="F:zinc ion binding"/>
    <property type="evidence" value="ECO:0007669"/>
    <property type="project" value="InterPro"/>
</dbReference>
<comment type="subcellular location">
    <subcellularLocation>
        <location evidence="1">Nucleus</location>
    </subcellularLocation>
</comment>
<dbReference type="SMART" id="SM00906">
    <property type="entry name" value="Fungal_trans"/>
    <property type="match status" value="1"/>
</dbReference>
<feature type="compositionally biased region" description="Basic and acidic residues" evidence="4">
    <location>
        <begin position="175"/>
        <end position="198"/>
    </location>
</feature>
<dbReference type="STRING" id="1160509.A0A3N4J198"/>
<dbReference type="PROSITE" id="PS50048">
    <property type="entry name" value="ZN2_CY6_FUNGAL_2"/>
    <property type="match status" value="1"/>
</dbReference>
<feature type="domain" description="Zn(2)-C6 fungal-type" evidence="5">
    <location>
        <begin position="129"/>
        <end position="159"/>
    </location>
</feature>
<feature type="region of interest" description="Disordered" evidence="4">
    <location>
        <begin position="914"/>
        <end position="996"/>
    </location>
</feature>
<dbReference type="InterPro" id="IPR001138">
    <property type="entry name" value="Zn2Cys6_DnaBD"/>
</dbReference>
<name>A0A3N4J198_ASCIM</name>
<dbReference type="Proteomes" id="UP000275078">
    <property type="component" value="Unassembled WGS sequence"/>
</dbReference>
<evidence type="ECO:0000256" key="2">
    <source>
        <dbReference type="ARBA" id="ARBA00022723"/>
    </source>
</evidence>
<evidence type="ECO:0000313" key="6">
    <source>
        <dbReference type="EMBL" id="RPA87704.1"/>
    </source>
</evidence>
<dbReference type="OrthoDB" id="3989227at2759"/>
<protein>
    <recommendedName>
        <fullName evidence="5">Zn(2)-C6 fungal-type domain-containing protein</fullName>
    </recommendedName>
</protein>
<sequence>MQQSSTSSTSQGGLPFTFMHNPPPPLYQQQTSNASPTTAPPSTTPAYPYPVNPHPQAYSFNASLARQPPYQAPLQAPHSTSPSFVAASSSSPGAPLSSANSSHSPPSLPSLSNATSISKQIHRTRPSYSCVLCRQRRVKCDRAKPSCGKCVKMGVQCQWSLDNPEVYNHVADSEARGVKRMRSDAEFSRQDGQRERGSKSPTFSRENSTPTQNRGPNGATSEKDLKASLERLTEVLEVLKNSVVQNRPGGDQQRLPPRDSVSPPQARDLGETLERTRAVVEENMKSLNLDAQGVGCGGLGDKFWEHISTEITGLRDTLNAHKANGTLPQTKHDIPYASLYYDDLKRTDLSAIGHAGIAHHAGSEVQRCLPHKNQCDMVITLFFQNIHPLLTILHYQTFMEQYDEFWTLHGSIGGGAIPQMPSNPAFVALLFAVLYSVTAVAPADAIKEIFLEDANSAKLMAQFKFAATRYLDDLDFWSQPTITSLQAYLVLNFDSTKDIRRVVQLIWTSMRAAYHLRLFQDGRPMNLGVVEVELRRRLWWYLVHWDVEVAIVTGAPPIASADEACNTGLPSILKDSLISNDNAELYYADPSSYTPGQVAGYMIYHTASFEMGVLRKKIIRRLHAVQQPSKKDLEDLGIEIFTARKEMADKIKQIPLDVSIPNFWEQEFAKDVEHQLTLNRYSRVMISALADRTYTLLYQPFLKSTRGKLWNHTRGCALRACHAFMRKFIYLRDNPIFEHLRWTMTIACPIQPITIVLIDLHARPFSAESTRSRVLSDACFALVERIQPWTKDWEMLKRLRAKAYERAGVSADVIGSDKNWNVSKEDVDREIEGIDRLLDGDFKCPAELSMLQEEMLVRKNQLNANARLGPGISKESTYSPMSDKAQKWKATWGQSSANFNTFGDWGVRKQLMYSNTTPSPKASTPQANGSPYDSSASNSGSTWSPRDVPSVTSGETLETPDGTHRGSSSIGCDSNHGTSPAHINNENPDGAEPMDTSKEFAWDEWDNMFGQYIDLGEITDWDKKHSPFWSIHSNIELV</sequence>
<dbReference type="Pfam" id="PF00172">
    <property type="entry name" value="Zn_clus"/>
    <property type="match status" value="1"/>
</dbReference>